<reference evidence="1" key="1">
    <citation type="submission" date="2021-03" db="EMBL/GenBank/DDBJ databases">
        <title>Evolutionary innovations through gain and loss of genes in the ectomycorrhizal Boletales.</title>
        <authorList>
            <person name="Wu G."/>
            <person name="Miyauchi S."/>
            <person name="Morin E."/>
            <person name="Yang Z.-L."/>
            <person name="Xu J."/>
            <person name="Martin F.M."/>
        </authorList>
    </citation>
    <scope>NUCLEOTIDE SEQUENCE</scope>
    <source>
        <strain evidence="1">BR01</strain>
    </source>
</reference>
<name>A0A8I2YLH6_9AGAM</name>
<sequence>MPWPEKVIRQFQTIVPNPSESDFQGAYNKLLNTLFPPDTDFTVVPQYLIPAASTSSDYIVAFEILLENRPVFILELKRPADLRFISLRQAADVQIRERMGDLAGQLWTRLRCNSYNELWNLDQCPIPTLHAVSAMGTQLCFYHLDTTDVAANIKPDNIPKHPTKVNDTAPMQRWDCDILDAGGEARLRAVVEDSIMVACENIANP</sequence>
<dbReference type="AlphaFoldDB" id="A0A8I2YLH6"/>
<comment type="caution">
    <text evidence="1">The sequence shown here is derived from an EMBL/GenBank/DDBJ whole genome shotgun (WGS) entry which is preliminary data.</text>
</comment>
<gene>
    <name evidence="1" type="ORF">JVT61DRAFT_4739</name>
</gene>
<dbReference type="Proteomes" id="UP000683000">
    <property type="component" value="Unassembled WGS sequence"/>
</dbReference>
<keyword evidence="2" id="KW-1185">Reference proteome</keyword>
<proteinExistence type="predicted"/>
<accession>A0A8I2YLH6</accession>
<dbReference type="EMBL" id="JAGFBS010000019">
    <property type="protein sequence ID" value="KAG6374096.1"/>
    <property type="molecule type" value="Genomic_DNA"/>
</dbReference>
<evidence type="ECO:0000313" key="2">
    <source>
        <dbReference type="Proteomes" id="UP000683000"/>
    </source>
</evidence>
<evidence type="ECO:0000313" key="1">
    <source>
        <dbReference type="EMBL" id="KAG6374096.1"/>
    </source>
</evidence>
<dbReference type="OrthoDB" id="5362978at2759"/>
<organism evidence="1 2">
    <name type="scientific">Boletus reticuloceps</name>
    <dbReference type="NCBI Taxonomy" id="495285"/>
    <lineage>
        <taxon>Eukaryota</taxon>
        <taxon>Fungi</taxon>
        <taxon>Dikarya</taxon>
        <taxon>Basidiomycota</taxon>
        <taxon>Agaricomycotina</taxon>
        <taxon>Agaricomycetes</taxon>
        <taxon>Agaricomycetidae</taxon>
        <taxon>Boletales</taxon>
        <taxon>Boletineae</taxon>
        <taxon>Boletaceae</taxon>
        <taxon>Boletoideae</taxon>
        <taxon>Boletus</taxon>
    </lineage>
</organism>
<protein>
    <submittedName>
        <fullName evidence="1">Uncharacterized protein</fullName>
    </submittedName>
</protein>